<dbReference type="GO" id="GO:0030145">
    <property type="term" value="F:manganese ion binding"/>
    <property type="evidence" value="ECO:0007669"/>
    <property type="project" value="UniProtKB-UniRule"/>
</dbReference>
<evidence type="ECO:0000256" key="7">
    <source>
        <dbReference type="ARBA" id="ARBA00022723"/>
    </source>
</evidence>
<dbReference type="SUPFAM" id="SSF55821">
    <property type="entry name" value="YrdC/RibB"/>
    <property type="match status" value="1"/>
</dbReference>
<evidence type="ECO:0000256" key="2">
    <source>
        <dbReference type="ARBA" id="ARBA00004904"/>
    </source>
</evidence>
<dbReference type="InterPro" id="IPR000422">
    <property type="entry name" value="DHBP_synthase_RibB"/>
</dbReference>
<evidence type="ECO:0000256" key="10">
    <source>
        <dbReference type="ARBA" id="ARBA00023239"/>
    </source>
</evidence>
<dbReference type="UniPathway" id="UPA00275">
    <property type="reaction ID" value="UER00399"/>
</dbReference>
<accession>F3YWW0</accession>
<name>F3YWW0_DESAF</name>
<dbReference type="Gene3D" id="3.90.870.10">
    <property type="entry name" value="DHBP synthase"/>
    <property type="match status" value="1"/>
</dbReference>
<dbReference type="FunFam" id="3.90.870.10:FF:000002">
    <property type="entry name" value="3,4-dihydroxy-2-butanone 4-phosphate synthase"/>
    <property type="match status" value="1"/>
</dbReference>
<keyword evidence="6 12" id="KW-0686">Riboflavin biosynthesis</keyword>
<dbReference type="GO" id="GO:0005829">
    <property type="term" value="C:cytosol"/>
    <property type="evidence" value="ECO:0007669"/>
    <property type="project" value="UniProtKB-ARBA"/>
</dbReference>
<dbReference type="GO" id="GO:0008686">
    <property type="term" value="F:3,4-dihydroxy-2-butanone-4-phosphate synthase activity"/>
    <property type="evidence" value="ECO:0007669"/>
    <property type="project" value="UniProtKB-UniRule"/>
</dbReference>
<dbReference type="Pfam" id="PF00926">
    <property type="entry name" value="DHBP_synthase"/>
    <property type="match status" value="1"/>
</dbReference>
<comment type="catalytic activity">
    <reaction evidence="12 13">
        <text>D-ribulose 5-phosphate = (2S)-2-hydroxy-3-oxobutyl phosphate + formate + H(+)</text>
        <dbReference type="Rhea" id="RHEA:18457"/>
        <dbReference type="ChEBI" id="CHEBI:15378"/>
        <dbReference type="ChEBI" id="CHEBI:15740"/>
        <dbReference type="ChEBI" id="CHEBI:58121"/>
        <dbReference type="ChEBI" id="CHEBI:58830"/>
        <dbReference type="EC" id="4.1.99.12"/>
    </reaction>
</comment>
<feature type="binding site" evidence="12">
    <location>
        <begin position="37"/>
        <end position="38"/>
    </location>
    <ligand>
        <name>D-ribulose 5-phosphate</name>
        <dbReference type="ChEBI" id="CHEBI:58121"/>
    </ligand>
</feature>
<dbReference type="AlphaFoldDB" id="F3YWW0"/>
<sequence length="222" mass="24441">MNQTLQNRFGHSFEQVQQALDSLRHGRGVLVVDDEQRENEGDLIFSAQHLTEAQMAMLIRECSGIVCLCLPEEKVRALDLPPMVDRNSSRYGTAFTVTIEAAVGVTTGVSARDRLTTVRAAIADNAKPEDLNRPGHMFPLQARPGGVLEREGHTEATVDLMRLAGLKPYGVLCELTNPDGSMARLPEIRAFARLHDLPVLTVQALVQYRRRLEGTTVSGVRG</sequence>
<dbReference type="PANTHER" id="PTHR21327">
    <property type="entry name" value="GTP CYCLOHYDROLASE II-RELATED"/>
    <property type="match status" value="1"/>
</dbReference>
<dbReference type="EC" id="4.1.99.12" evidence="4 12"/>
<evidence type="ECO:0000256" key="11">
    <source>
        <dbReference type="ARBA" id="ARBA00060730"/>
    </source>
</evidence>
<keyword evidence="8 12" id="KW-0460">Magnesium</keyword>
<keyword evidence="9 12" id="KW-0464">Manganese</keyword>
<comment type="function">
    <text evidence="1 12 13">Catalyzes the conversion of D-ribulose 5-phosphate to formate and 3,4-dihydroxy-2-butanone 4-phosphate.</text>
</comment>
<dbReference type="EMBL" id="CP003221">
    <property type="protein sequence ID" value="EGJ51684.1"/>
    <property type="molecule type" value="Genomic_DNA"/>
</dbReference>
<feature type="binding site" evidence="12">
    <location>
        <position position="42"/>
    </location>
    <ligand>
        <name>D-ribulose 5-phosphate</name>
        <dbReference type="ChEBI" id="CHEBI:58121"/>
    </ligand>
</feature>
<dbReference type="NCBIfam" id="TIGR00506">
    <property type="entry name" value="ribB"/>
    <property type="match status" value="1"/>
</dbReference>
<evidence type="ECO:0000256" key="4">
    <source>
        <dbReference type="ARBA" id="ARBA00012153"/>
    </source>
</evidence>
<feature type="site" description="Essential for catalytic activity" evidence="12">
    <location>
        <position position="136"/>
    </location>
</feature>
<comment type="cofactor">
    <cofactor evidence="12 13">
        <name>Mg(2+)</name>
        <dbReference type="ChEBI" id="CHEBI:18420"/>
    </cofactor>
    <cofactor evidence="12 13">
        <name>Mn(2+)</name>
        <dbReference type="ChEBI" id="CHEBI:29035"/>
    </cofactor>
    <text evidence="12 13">Binds 2 divalent metal cations per subunit. Magnesium or manganese.</text>
</comment>
<keyword evidence="7 12" id="KW-0479">Metal-binding</keyword>
<dbReference type="Proteomes" id="UP000007844">
    <property type="component" value="Chromosome"/>
</dbReference>
<dbReference type="RefSeq" id="WP_014261304.1">
    <property type="nucleotide sequence ID" value="NC_016629.1"/>
</dbReference>
<feature type="site" description="Essential for catalytic activity" evidence="12">
    <location>
        <position position="174"/>
    </location>
</feature>
<proteinExistence type="inferred from homology"/>
<evidence type="ECO:0000313" key="15">
    <source>
        <dbReference type="Proteomes" id="UP000007844"/>
    </source>
</evidence>
<keyword evidence="10 12" id="KW-0456">Lyase</keyword>
<evidence type="ECO:0000256" key="5">
    <source>
        <dbReference type="ARBA" id="ARBA00018836"/>
    </source>
</evidence>
<dbReference type="HAMAP" id="MF_00180">
    <property type="entry name" value="RibB"/>
    <property type="match status" value="1"/>
</dbReference>
<dbReference type="GO" id="GO:0009231">
    <property type="term" value="P:riboflavin biosynthetic process"/>
    <property type="evidence" value="ECO:0007669"/>
    <property type="project" value="UniProtKB-UniRule"/>
</dbReference>
<comment type="similarity">
    <text evidence="11 12 13">Belongs to the DHBP synthase family.</text>
</comment>
<gene>
    <name evidence="12" type="primary">ribB</name>
    <name evidence="14" type="ORF">Desaf_3398</name>
</gene>
<evidence type="ECO:0000256" key="8">
    <source>
        <dbReference type="ARBA" id="ARBA00022842"/>
    </source>
</evidence>
<evidence type="ECO:0000256" key="3">
    <source>
        <dbReference type="ARBA" id="ARBA00011738"/>
    </source>
</evidence>
<comment type="pathway">
    <text evidence="2 12 13">Cofactor biosynthesis; riboflavin biosynthesis; 2-hydroxy-3-oxobutyl phosphate from D-ribulose 5-phosphate: step 1/1.</text>
</comment>
<evidence type="ECO:0000256" key="13">
    <source>
        <dbReference type="RuleBase" id="RU003843"/>
    </source>
</evidence>
<organism evidence="14 15">
    <name type="scientific">Desulfocurvibacter africanus subsp. africanus str. Walvis Bay</name>
    <dbReference type="NCBI Taxonomy" id="690850"/>
    <lineage>
        <taxon>Bacteria</taxon>
        <taxon>Pseudomonadati</taxon>
        <taxon>Thermodesulfobacteriota</taxon>
        <taxon>Desulfovibrionia</taxon>
        <taxon>Desulfovibrionales</taxon>
        <taxon>Desulfovibrionaceae</taxon>
        <taxon>Desulfocurvibacter</taxon>
    </lineage>
</organism>
<dbReference type="PANTHER" id="PTHR21327:SF38">
    <property type="entry name" value="3,4-DIHYDROXY-2-BUTANONE 4-PHOSPHATE SYNTHASE"/>
    <property type="match status" value="1"/>
</dbReference>
<dbReference type="InterPro" id="IPR017945">
    <property type="entry name" value="DHBP_synth_RibB-like_a/b_dom"/>
</dbReference>
<dbReference type="STRING" id="690850.Desaf_3398"/>
<evidence type="ECO:0000256" key="12">
    <source>
        <dbReference type="HAMAP-Rule" id="MF_00180"/>
    </source>
</evidence>
<feature type="binding site" evidence="12">
    <location>
        <position position="153"/>
    </location>
    <ligand>
        <name>Mg(2+)</name>
        <dbReference type="ChEBI" id="CHEBI:18420"/>
        <label>2</label>
    </ligand>
</feature>
<dbReference type="KEGG" id="daf:Desaf_3398"/>
<evidence type="ECO:0000256" key="6">
    <source>
        <dbReference type="ARBA" id="ARBA00022619"/>
    </source>
</evidence>
<reference evidence="14 15" key="1">
    <citation type="journal article" date="2011" name="J. Bacteriol.">
        <title>Genome sequence of the mercury-methylating and pleomorphic Desulfovibrio africanus Strain Walvis Bay.</title>
        <authorList>
            <person name="Brown S.D."/>
            <person name="Wall J.D."/>
            <person name="Kucken A.M."/>
            <person name="Gilmour C.C."/>
            <person name="Podar M."/>
            <person name="Brandt C.C."/>
            <person name="Teshima H."/>
            <person name="Detter J.C."/>
            <person name="Han C.S."/>
            <person name="Land M.L."/>
            <person name="Lucas S."/>
            <person name="Han J."/>
            <person name="Pennacchio L."/>
            <person name="Nolan M."/>
            <person name="Pitluck S."/>
            <person name="Woyke T."/>
            <person name="Goodwin L."/>
            <person name="Palumbo A.V."/>
            <person name="Elias D.A."/>
        </authorList>
    </citation>
    <scope>NUCLEOTIDE SEQUENCE [LARGE SCALE GENOMIC DNA]</scope>
    <source>
        <strain evidence="14 15">Walvis Bay</strain>
    </source>
</reference>
<dbReference type="GO" id="GO:0000287">
    <property type="term" value="F:magnesium ion binding"/>
    <property type="evidence" value="ECO:0007669"/>
    <property type="project" value="UniProtKB-UniRule"/>
</dbReference>
<feature type="binding site" evidence="12">
    <location>
        <begin position="150"/>
        <end position="154"/>
    </location>
    <ligand>
        <name>D-ribulose 5-phosphate</name>
        <dbReference type="ChEBI" id="CHEBI:58121"/>
    </ligand>
</feature>
<dbReference type="HOGENOM" id="CLU_020273_3_0_7"/>
<feature type="binding site" evidence="12">
    <location>
        <position position="38"/>
    </location>
    <ligand>
        <name>Mg(2+)</name>
        <dbReference type="ChEBI" id="CHEBI:18420"/>
        <label>2</label>
    </ligand>
</feature>
<dbReference type="eggNOG" id="COG0108">
    <property type="taxonomic scope" value="Bacteria"/>
</dbReference>
<evidence type="ECO:0000256" key="1">
    <source>
        <dbReference type="ARBA" id="ARBA00002284"/>
    </source>
</evidence>
<comment type="subunit">
    <text evidence="3 12 13">Homodimer.</text>
</comment>
<protein>
    <recommendedName>
        <fullName evidence="5 12">3,4-dihydroxy-2-butanone 4-phosphate synthase</fullName>
        <shortName evidence="12 13">DHBP synthase</shortName>
        <ecNumber evidence="4 12">4.1.99.12</ecNumber>
    </recommendedName>
</protein>
<feature type="binding site" evidence="12">
    <location>
        <position position="38"/>
    </location>
    <ligand>
        <name>Mg(2+)</name>
        <dbReference type="ChEBI" id="CHEBI:18420"/>
        <label>1</label>
    </ligand>
</feature>
<evidence type="ECO:0000313" key="14">
    <source>
        <dbReference type="EMBL" id="EGJ51684.1"/>
    </source>
</evidence>
<evidence type="ECO:0000256" key="9">
    <source>
        <dbReference type="ARBA" id="ARBA00023211"/>
    </source>
</evidence>
<keyword evidence="15" id="KW-1185">Reference proteome</keyword>